<dbReference type="Proteomes" id="UP000467841">
    <property type="component" value="Unassembled WGS sequence"/>
</dbReference>
<dbReference type="AlphaFoldDB" id="A0A6D2JMR6"/>
<evidence type="ECO:0000313" key="1">
    <source>
        <dbReference type="EMBL" id="CAA7043020.1"/>
    </source>
</evidence>
<organism evidence="1 2">
    <name type="scientific">Microthlaspi erraticum</name>
    <dbReference type="NCBI Taxonomy" id="1685480"/>
    <lineage>
        <taxon>Eukaryota</taxon>
        <taxon>Viridiplantae</taxon>
        <taxon>Streptophyta</taxon>
        <taxon>Embryophyta</taxon>
        <taxon>Tracheophyta</taxon>
        <taxon>Spermatophyta</taxon>
        <taxon>Magnoliopsida</taxon>
        <taxon>eudicotyledons</taxon>
        <taxon>Gunneridae</taxon>
        <taxon>Pentapetalae</taxon>
        <taxon>rosids</taxon>
        <taxon>malvids</taxon>
        <taxon>Brassicales</taxon>
        <taxon>Brassicaceae</taxon>
        <taxon>Coluteocarpeae</taxon>
        <taxon>Microthlaspi</taxon>
    </lineage>
</organism>
<proteinExistence type="predicted"/>
<evidence type="ECO:0000313" key="2">
    <source>
        <dbReference type="Proteomes" id="UP000467841"/>
    </source>
</evidence>
<name>A0A6D2JMR6_9BRAS</name>
<protein>
    <submittedName>
        <fullName evidence="1">Uncharacterized protein</fullName>
    </submittedName>
</protein>
<gene>
    <name evidence="1" type="ORF">MERR_LOCUS30255</name>
</gene>
<comment type="caution">
    <text evidence="1">The sequence shown here is derived from an EMBL/GenBank/DDBJ whole genome shotgun (WGS) entry which is preliminary data.</text>
</comment>
<accession>A0A6D2JMR6</accession>
<keyword evidence="2" id="KW-1185">Reference proteome</keyword>
<dbReference type="EMBL" id="CACVBM020001274">
    <property type="protein sequence ID" value="CAA7043020.1"/>
    <property type="molecule type" value="Genomic_DNA"/>
</dbReference>
<reference evidence="1" key="1">
    <citation type="submission" date="2020-01" db="EMBL/GenBank/DDBJ databases">
        <authorList>
            <person name="Mishra B."/>
        </authorList>
    </citation>
    <scope>NUCLEOTIDE SEQUENCE [LARGE SCALE GENOMIC DNA]</scope>
</reference>
<sequence>MTCEYQRKIKLLRMGFDVGATAFILQSSVTSSSSITALDLVQFDHLMFDSVNATTCALSLQLRSITPGNT</sequence>